<feature type="transmembrane region" description="Helical" evidence="1">
    <location>
        <begin position="103"/>
        <end position="121"/>
    </location>
</feature>
<keyword evidence="1" id="KW-0812">Transmembrane</keyword>
<organism evidence="2 3">
    <name type="scientific">Cylindrospermopsis raciborskii CENA303</name>
    <dbReference type="NCBI Taxonomy" id="1170769"/>
    <lineage>
        <taxon>Bacteria</taxon>
        <taxon>Bacillati</taxon>
        <taxon>Cyanobacteriota</taxon>
        <taxon>Cyanophyceae</taxon>
        <taxon>Nostocales</taxon>
        <taxon>Aphanizomenonaceae</taxon>
        <taxon>Cylindrospermopsis</taxon>
    </lineage>
</organism>
<evidence type="ECO:0000313" key="2">
    <source>
        <dbReference type="EMBL" id="OSO93386.1"/>
    </source>
</evidence>
<keyword evidence="1" id="KW-0472">Membrane</keyword>
<proteinExistence type="predicted"/>
<evidence type="ECO:0000256" key="1">
    <source>
        <dbReference type="SAM" id="Phobius"/>
    </source>
</evidence>
<dbReference type="EMBL" id="NBYN01000026">
    <property type="protein sequence ID" value="OSO93386.1"/>
    <property type="molecule type" value="Genomic_DNA"/>
</dbReference>
<feature type="transmembrane region" description="Helical" evidence="1">
    <location>
        <begin position="71"/>
        <end position="91"/>
    </location>
</feature>
<protein>
    <submittedName>
        <fullName evidence="2">Uncharacterized protein</fullName>
    </submittedName>
</protein>
<comment type="caution">
    <text evidence="2">The sequence shown here is derived from an EMBL/GenBank/DDBJ whole genome shotgun (WGS) entry which is preliminary data.</text>
</comment>
<gene>
    <name evidence="2" type="ORF">B7O87_05665</name>
</gene>
<dbReference type="Proteomes" id="UP000192997">
    <property type="component" value="Unassembled WGS sequence"/>
</dbReference>
<feature type="transmembrane region" description="Helical" evidence="1">
    <location>
        <begin position="44"/>
        <end position="64"/>
    </location>
</feature>
<reference evidence="3" key="1">
    <citation type="submission" date="2017-04" db="EMBL/GenBank/DDBJ databases">
        <authorList>
            <person name="Abreu V.A."/>
            <person name="Popin R.V."/>
            <person name="Rigonato J."/>
            <person name="Andreote A.P."/>
            <person name="Schaker P.C."/>
            <person name="Hoff-Risseti C."/>
            <person name="Alvarenga D.O."/>
            <person name="Varani A.M."/>
            <person name="Fiore M.F."/>
        </authorList>
    </citation>
    <scope>NUCLEOTIDE SEQUENCE [LARGE SCALE GENOMIC DNA]</scope>
    <source>
        <strain evidence="3">CENA303</strain>
    </source>
</reference>
<dbReference type="AlphaFoldDB" id="A0A1X4G9C2"/>
<keyword evidence="1" id="KW-1133">Transmembrane helix</keyword>
<evidence type="ECO:0000313" key="3">
    <source>
        <dbReference type="Proteomes" id="UP000192997"/>
    </source>
</evidence>
<sequence>MWSGLHFVDVLESFSQSYHQNQGAGYDPASWRVIALLVGWELRWWLLAWLMRGSGIGSSFIGLINSRLFNFSWFGDGRISVVLFLCSYIVPADILTPNIKLSNMQYLILKILLILYFTGLFK</sequence>
<name>A0A1X4G9C2_9CYAN</name>
<accession>A0A1X4G9C2</accession>